<organism evidence="1 2">
    <name type="scientific">Piromyces finnis</name>
    <dbReference type="NCBI Taxonomy" id="1754191"/>
    <lineage>
        <taxon>Eukaryota</taxon>
        <taxon>Fungi</taxon>
        <taxon>Fungi incertae sedis</taxon>
        <taxon>Chytridiomycota</taxon>
        <taxon>Chytridiomycota incertae sedis</taxon>
        <taxon>Neocallimastigomycetes</taxon>
        <taxon>Neocallimastigales</taxon>
        <taxon>Neocallimastigaceae</taxon>
        <taxon>Piromyces</taxon>
    </lineage>
</organism>
<evidence type="ECO:0000313" key="1">
    <source>
        <dbReference type="EMBL" id="ORX53755.1"/>
    </source>
</evidence>
<evidence type="ECO:0000313" key="2">
    <source>
        <dbReference type="Proteomes" id="UP000193719"/>
    </source>
</evidence>
<reference evidence="1 2" key="1">
    <citation type="submission" date="2016-08" db="EMBL/GenBank/DDBJ databases">
        <title>Genomes of anaerobic fungi encode conserved fungal cellulosomes for biomass hydrolysis.</title>
        <authorList>
            <consortium name="DOE Joint Genome Institute"/>
            <person name="Haitjema C.H."/>
            <person name="Gilmore S.P."/>
            <person name="Henske J.K."/>
            <person name="Solomon K.V."/>
            <person name="De Groot R."/>
            <person name="Kuo A."/>
            <person name="Mondo S.J."/>
            <person name="Salamov A.A."/>
            <person name="Labutti K."/>
            <person name="Zhao Z."/>
            <person name="Chiniquy J."/>
            <person name="Barry K."/>
            <person name="Brewer H.M."/>
            <person name="Purvine S.O."/>
            <person name="Wright A.T."/>
            <person name="Boxma B."/>
            <person name="Van Alen T."/>
            <person name="Hackstein J.H."/>
            <person name="Baker S.E."/>
            <person name="Grigoriev I.V."/>
            <person name="O'Malley M.A."/>
        </authorList>
    </citation>
    <scope>NUCLEOTIDE SEQUENCE [LARGE SCALE GENOMIC DNA]</scope>
    <source>
        <strain evidence="2">finn</strain>
    </source>
</reference>
<reference evidence="1 2" key="2">
    <citation type="submission" date="2016-08" db="EMBL/GenBank/DDBJ databases">
        <title>Pervasive Adenine N6-methylation of Active Genes in Fungi.</title>
        <authorList>
            <consortium name="DOE Joint Genome Institute"/>
            <person name="Mondo S.J."/>
            <person name="Dannebaum R.O."/>
            <person name="Kuo R.C."/>
            <person name="Labutti K."/>
            <person name="Haridas S."/>
            <person name="Kuo A."/>
            <person name="Salamov A."/>
            <person name="Ahrendt S.R."/>
            <person name="Lipzen A."/>
            <person name="Sullivan W."/>
            <person name="Andreopoulos W.B."/>
            <person name="Clum A."/>
            <person name="Lindquist E."/>
            <person name="Daum C."/>
            <person name="Ramamoorthy G.K."/>
            <person name="Gryganskyi A."/>
            <person name="Culley D."/>
            <person name="Magnuson J.K."/>
            <person name="James T.Y."/>
            <person name="O'Malley M.A."/>
            <person name="Stajich J.E."/>
            <person name="Spatafora J.W."/>
            <person name="Visel A."/>
            <person name="Grigoriev I.V."/>
        </authorList>
    </citation>
    <scope>NUCLEOTIDE SEQUENCE [LARGE SCALE GENOMIC DNA]</scope>
    <source>
        <strain evidence="2">finn</strain>
    </source>
</reference>
<sequence>MSDIPNIAKQEELSNYNTRHTVIAKINNMEPYDICKDLINTKCNITFGQVLDICPKLKNELSKNLKLDKVQFISSIDKETILHNMNSTHKKGS</sequence>
<protein>
    <submittedName>
        <fullName evidence="1">Uncharacterized protein</fullName>
    </submittedName>
</protein>
<accession>A0A1Y1VDR1</accession>
<keyword evidence="2" id="KW-1185">Reference proteome</keyword>
<dbReference type="Proteomes" id="UP000193719">
    <property type="component" value="Unassembled WGS sequence"/>
</dbReference>
<proteinExistence type="predicted"/>
<name>A0A1Y1VDR1_9FUNG</name>
<dbReference type="AlphaFoldDB" id="A0A1Y1VDR1"/>
<dbReference type="EMBL" id="MCFH01000012">
    <property type="protein sequence ID" value="ORX53755.1"/>
    <property type="molecule type" value="Genomic_DNA"/>
</dbReference>
<dbReference type="OrthoDB" id="10657213at2759"/>
<comment type="caution">
    <text evidence="1">The sequence shown here is derived from an EMBL/GenBank/DDBJ whole genome shotgun (WGS) entry which is preliminary data.</text>
</comment>
<gene>
    <name evidence="1" type="ORF">BCR36DRAFT_442114</name>
</gene>